<dbReference type="EMBL" id="CAUJNA010002024">
    <property type="protein sequence ID" value="CAJ1390211.1"/>
    <property type="molecule type" value="Genomic_DNA"/>
</dbReference>
<reference evidence="2" key="1">
    <citation type="submission" date="2023-08" db="EMBL/GenBank/DDBJ databases">
        <authorList>
            <person name="Chen Y."/>
            <person name="Shah S."/>
            <person name="Dougan E. K."/>
            <person name="Thang M."/>
            <person name="Chan C."/>
        </authorList>
    </citation>
    <scope>NUCLEOTIDE SEQUENCE</scope>
</reference>
<feature type="compositionally biased region" description="Basic and acidic residues" evidence="1">
    <location>
        <begin position="157"/>
        <end position="175"/>
    </location>
</feature>
<comment type="caution">
    <text evidence="2">The sequence shown here is derived from an EMBL/GenBank/DDBJ whole genome shotgun (WGS) entry which is preliminary data.</text>
</comment>
<protein>
    <submittedName>
        <fullName evidence="2">Uncharacterized protein</fullName>
    </submittedName>
</protein>
<organism evidence="2 3">
    <name type="scientific">Effrenium voratum</name>
    <dbReference type="NCBI Taxonomy" id="2562239"/>
    <lineage>
        <taxon>Eukaryota</taxon>
        <taxon>Sar</taxon>
        <taxon>Alveolata</taxon>
        <taxon>Dinophyceae</taxon>
        <taxon>Suessiales</taxon>
        <taxon>Symbiodiniaceae</taxon>
        <taxon>Effrenium</taxon>
    </lineage>
</organism>
<feature type="region of interest" description="Disordered" evidence="1">
    <location>
        <begin position="86"/>
        <end position="129"/>
    </location>
</feature>
<dbReference type="AlphaFoldDB" id="A0AA36ILW7"/>
<dbReference type="Proteomes" id="UP001178507">
    <property type="component" value="Unassembled WGS sequence"/>
</dbReference>
<feature type="compositionally biased region" description="Basic and acidic residues" evidence="1">
    <location>
        <begin position="210"/>
        <end position="219"/>
    </location>
</feature>
<sequence>MLAKADQLVSEKSVGWLREELAETHKQLAAARAQINQLGTELRHQSLQNGVQVQRLDQALKERNETEVLRRKAEAQLQVLEARLAEPAIGSFPREKERPEEKEQKEKLEEVKKDAQALGFPVRSPQMVMRKSKLLEEQIMRKEADWEKQPQSPNSQMREKLEKARRRVEAREEATPPRCPSAVGTPGARPREPKHRSRSSSSTSTASLPPRHEGRHEKPPLVLPALPLREL</sequence>
<keyword evidence="3" id="KW-1185">Reference proteome</keyword>
<accession>A0AA36ILW7</accession>
<evidence type="ECO:0000313" key="2">
    <source>
        <dbReference type="EMBL" id="CAJ1390211.1"/>
    </source>
</evidence>
<evidence type="ECO:0000256" key="1">
    <source>
        <dbReference type="SAM" id="MobiDB-lite"/>
    </source>
</evidence>
<proteinExistence type="predicted"/>
<name>A0AA36ILW7_9DINO</name>
<evidence type="ECO:0000313" key="3">
    <source>
        <dbReference type="Proteomes" id="UP001178507"/>
    </source>
</evidence>
<feature type="region of interest" description="Disordered" evidence="1">
    <location>
        <begin position="142"/>
        <end position="231"/>
    </location>
</feature>
<feature type="compositionally biased region" description="Basic and acidic residues" evidence="1">
    <location>
        <begin position="93"/>
        <end position="115"/>
    </location>
</feature>
<gene>
    <name evidence="2" type="ORF">EVOR1521_LOCUS15692</name>
</gene>